<dbReference type="EMBL" id="JBBDGM010000006">
    <property type="protein sequence ID" value="MEJ1088282.1"/>
    <property type="molecule type" value="Genomic_DNA"/>
</dbReference>
<reference evidence="6 7" key="1">
    <citation type="submission" date="2024-02" db="EMBL/GenBank/DDBJ databases">
        <authorList>
            <person name="Saticioglu I.B."/>
        </authorList>
    </citation>
    <scope>NUCLEOTIDE SEQUENCE [LARGE SCALE GENOMIC DNA]</scope>
    <source>
        <strain evidence="6 7">Mu-80</strain>
    </source>
</reference>
<keyword evidence="3" id="KW-0288">FMN</keyword>
<comment type="caution">
    <text evidence="6">The sequence shown here is derived from an EMBL/GenBank/DDBJ whole genome shotgun (WGS) entry which is preliminary data.</text>
</comment>
<evidence type="ECO:0000256" key="3">
    <source>
        <dbReference type="ARBA" id="ARBA00022643"/>
    </source>
</evidence>
<dbReference type="Proteomes" id="UP001371224">
    <property type="component" value="Unassembled WGS sequence"/>
</dbReference>
<evidence type="ECO:0000256" key="2">
    <source>
        <dbReference type="ARBA" id="ARBA00022630"/>
    </source>
</evidence>
<evidence type="ECO:0000259" key="5">
    <source>
        <dbReference type="Pfam" id="PF01243"/>
    </source>
</evidence>
<evidence type="ECO:0000313" key="6">
    <source>
        <dbReference type="EMBL" id="MEJ1088282.1"/>
    </source>
</evidence>
<dbReference type="InterPro" id="IPR011576">
    <property type="entry name" value="Pyridox_Oxase_N"/>
</dbReference>
<dbReference type="Pfam" id="PF01243">
    <property type="entry name" value="PNPOx_N"/>
    <property type="match status" value="1"/>
</dbReference>
<dbReference type="InterPro" id="IPR000659">
    <property type="entry name" value="Pyridox_Oxase"/>
</dbReference>
<dbReference type="PANTHER" id="PTHR10851:SF0">
    <property type="entry name" value="PYRIDOXINE-5'-PHOSPHATE OXIDASE"/>
    <property type="match status" value="1"/>
</dbReference>
<proteinExistence type="predicted"/>
<keyword evidence="2" id="KW-0285">Flavoprotein</keyword>
<dbReference type="RefSeq" id="WP_337331954.1">
    <property type="nucleotide sequence ID" value="NZ_JBBDGM010000006.1"/>
</dbReference>
<dbReference type="PIRSF" id="PIRSF000190">
    <property type="entry name" value="Pyd_amn-ph_oxd"/>
    <property type="match status" value="1"/>
</dbReference>
<evidence type="ECO:0000313" key="7">
    <source>
        <dbReference type="Proteomes" id="UP001371224"/>
    </source>
</evidence>
<dbReference type="Gene3D" id="2.30.110.10">
    <property type="entry name" value="Electron Transport, Fmn-binding Protein, Chain A"/>
    <property type="match status" value="2"/>
</dbReference>
<protein>
    <submittedName>
        <fullName evidence="6">Pyridoxamine 5'-phosphate oxidase family protein</fullName>
    </submittedName>
</protein>
<sequence length="194" mass="21186">MTDAGWLRSLPSLTGTAPALDLHALPVDPETLFGEWLTDAVDRGVPEAHAMTLATVDADGMPDARTLILKEVGAHGWAFAGHRDSAKGGQLRQNPAAALSFWWQPLMRAVRVRGRVVPASETESAADLAARSAAARAGIAPGEWMLWRVVPERVEFWQGRADRNHARIVYRRGAHGWTHRMLRAEAAADREESG</sequence>
<organism evidence="6 7">
    <name type="scientific">Microbacterium bandirmense</name>
    <dbReference type="NCBI Taxonomy" id="3122050"/>
    <lineage>
        <taxon>Bacteria</taxon>
        <taxon>Bacillati</taxon>
        <taxon>Actinomycetota</taxon>
        <taxon>Actinomycetes</taxon>
        <taxon>Micrococcales</taxon>
        <taxon>Microbacteriaceae</taxon>
        <taxon>Microbacterium</taxon>
    </lineage>
</organism>
<evidence type="ECO:0000256" key="4">
    <source>
        <dbReference type="ARBA" id="ARBA00023002"/>
    </source>
</evidence>
<gene>
    <name evidence="6" type="ORF">WDU99_08135</name>
</gene>
<accession>A0ABU8LAD7</accession>
<name>A0ABU8LAD7_9MICO</name>
<keyword evidence="4" id="KW-0560">Oxidoreductase</keyword>
<evidence type="ECO:0000256" key="1">
    <source>
        <dbReference type="ARBA" id="ARBA00001917"/>
    </source>
</evidence>
<dbReference type="SUPFAM" id="SSF50475">
    <property type="entry name" value="FMN-binding split barrel"/>
    <property type="match status" value="1"/>
</dbReference>
<dbReference type="PANTHER" id="PTHR10851">
    <property type="entry name" value="PYRIDOXINE-5-PHOSPHATE OXIDASE"/>
    <property type="match status" value="1"/>
</dbReference>
<feature type="domain" description="Pyridoxamine 5'-phosphate oxidase N-terminal" evidence="5">
    <location>
        <begin position="37"/>
        <end position="157"/>
    </location>
</feature>
<dbReference type="InterPro" id="IPR012349">
    <property type="entry name" value="Split_barrel_FMN-bd"/>
</dbReference>
<comment type="cofactor">
    <cofactor evidence="1">
        <name>FMN</name>
        <dbReference type="ChEBI" id="CHEBI:58210"/>
    </cofactor>
</comment>
<keyword evidence="7" id="KW-1185">Reference proteome</keyword>